<gene>
    <name evidence="1" type="ORF">NPIL_596441</name>
</gene>
<evidence type="ECO:0000313" key="2">
    <source>
        <dbReference type="Proteomes" id="UP000887013"/>
    </source>
</evidence>
<sequence>MKKTVLNCLMSNAEKKFARLKERSIKLISPMRVRFYHVCGNREADMNIVLKYRFLCHNLLPTRILEKGEECIKKVTNLTNMIEQWIKICSSRDLFYQIYLCVDITGGGPGGEEEKEEKLKMLKYLDCVYGIKDKYCLSVIHKYIQ</sequence>
<organism evidence="1 2">
    <name type="scientific">Nephila pilipes</name>
    <name type="common">Giant wood spider</name>
    <name type="synonym">Nephila maculata</name>
    <dbReference type="NCBI Taxonomy" id="299642"/>
    <lineage>
        <taxon>Eukaryota</taxon>
        <taxon>Metazoa</taxon>
        <taxon>Ecdysozoa</taxon>
        <taxon>Arthropoda</taxon>
        <taxon>Chelicerata</taxon>
        <taxon>Arachnida</taxon>
        <taxon>Araneae</taxon>
        <taxon>Araneomorphae</taxon>
        <taxon>Entelegynae</taxon>
        <taxon>Araneoidea</taxon>
        <taxon>Nephilidae</taxon>
        <taxon>Nephila</taxon>
    </lineage>
</organism>
<keyword evidence="2" id="KW-1185">Reference proteome</keyword>
<dbReference type="AlphaFoldDB" id="A0A8X6NZX6"/>
<accession>A0A8X6NZX6</accession>
<evidence type="ECO:0000313" key="1">
    <source>
        <dbReference type="EMBL" id="GFT40467.1"/>
    </source>
</evidence>
<dbReference type="EMBL" id="BMAW01014786">
    <property type="protein sequence ID" value="GFT40467.1"/>
    <property type="molecule type" value="Genomic_DNA"/>
</dbReference>
<dbReference type="OrthoDB" id="6436266at2759"/>
<reference evidence="1" key="1">
    <citation type="submission" date="2020-08" db="EMBL/GenBank/DDBJ databases">
        <title>Multicomponent nature underlies the extraordinary mechanical properties of spider dragline silk.</title>
        <authorList>
            <person name="Kono N."/>
            <person name="Nakamura H."/>
            <person name="Mori M."/>
            <person name="Yoshida Y."/>
            <person name="Ohtoshi R."/>
            <person name="Malay A.D."/>
            <person name="Moran D.A.P."/>
            <person name="Tomita M."/>
            <person name="Numata K."/>
            <person name="Arakawa K."/>
        </authorList>
    </citation>
    <scope>NUCLEOTIDE SEQUENCE</scope>
</reference>
<name>A0A8X6NZX6_NEPPI</name>
<protein>
    <submittedName>
        <fullName evidence="1">Uncharacterized protein</fullName>
    </submittedName>
</protein>
<comment type="caution">
    <text evidence="1">The sequence shown here is derived from an EMBL/GenBank/DDBJ whole genome shotgun (WGS) entry which is preliminary data.</text>
</comment>
<dbReference type="Proteomes" id="UP000887013">
    <property type="component" value="Unassembled WGS sequence"/>
</dbReference>
<proteinExistence type="predicted"/>